<dbReference type="PANTHER" id="PTHR40267">
    <property type="entry name" value="BLR3294 PROTEIN"/>
    <property type="match status" value="1"/>
</dbReference>
<dbReference type="InterPro" id="IPR053714">
    <property type="entry name" value="Iso_Racemase_Enz_sf"/>
</dbReference>
<gene>
    <name evidence="1" type="ORF">CP969_02260</name>
</gene>
<accession>A0ABX6A7K1</accession>
<evidence type="ECO:0000313" key="1">
    <source>
        <dbReference type="EMBL" id="QEU83673.1"/>
    </source>
</evidence>
<keyword evidence="2" id="KW-1185">Reference proteome</keyword>
<dbReference type="RefSeq" id="WP_004993264.1">
    <property type="nucleotide sequence ID" value="NZ_CP023700.1"/>
</dbReference>
<dbReference type="PANTHER" id="PTHR40267:SF1">
    <property type="entry name" value="BLR3294 PROTEIN"/>
    <property type="match status" value="1"/>
</dbReference>
<evidence type="ECO:0000313" key="2">
    <source>
        <dbReference type="Proteomes" id="UP000327143"/>
    </source>
</evidence>
<proteinExistence type="predicted"/>
<sequence length="245" mass="26447">MSLGFGHLARIGHLYPSGGLCDYEIQLMAPEGVQFLTTRLPFRNTGIADDLGLVENLEQHVRLLADADVDVIAVNCTAATLLAGPDRIRERIGTATGIDSVTTIEAVLAALRAAGVRRPALLTPYPDEVVEAEREFLRSHGVDVITHLSLPRATPVEQAMIEPDDWFGLAASLDPSTIDGVLLSCAGIRVADQLQRIEDRLGLPVVASNQALLWHLLRTLGIPARTNRYGALLTGRFDTPTETVS</sequence>
<dbReference type="Proteomes" id="UP000327143">
    <property type="component" value="Chromosome"/>
</dbReference>
<protein>
    <submittedName>
        <fullName evidence="1">Arylmalonate decarboxylase</fullName>
    </submittedName>
</protein>
<dbReference type="Pfam" id="PF17645">
    <property type="entry name" value="Amdase"/>
    <property type="match status" value="1"/>
</dbReference>
<dbReference type="Gene3D" id="3.40.50.12500">
    <property type="match status" value="1"/>
</dbReference>
<dbReference type="EMBL" id="CP023700">
    <property type="protein sequence ID" value="QEU83673.1"/>
    <property type="molecule type" value="Genomic_DNA"/>
</dbReference>
<dbReference type="InterPro" id="IPR026286">
    <property type="entry name" value="MaiA/AMDase"/>
</dbReference>
<dbReference type="PIRSF" id="PIRSF015736">
    <property type="entry name" value="MI"/>
    <property type="match status" value="1"/>
</dbReference>
<organism evidence="1 2">
    <name type="scientific">Streptomyces viridosporus T7A</name>
    <dbReference type="NCBI Taxonomy" id="665577"/>
    <lineage>
        <taxon>Bacteria</taxon>
        <taxon>Bacillati</taxon>
        <taxon>Actinomycetota</taxon>
        <taxon>Actinomycetes</taxon>
        <taxon>Kitasatosporales</taxon>
        <taxon>Streptomycetaceae</taxon>
        <taxon>Streptomyces</taxon>
    </lineage>
</organism>
<reference evidence="1 2" key="1">
    <citation type="submission" date="2017-09" db="EMBL/GenBank/DDBJ databases">
        <authorList>
            <person name="Lee N."/>
            <person name="Cho B.-K."/>
        </authorList>
    </citation>
    <scope>NUCLEOTIDE SEQUENCE [LARGE SCALE GENOMIC DNA]</scope>
    <source>
        <strain evidence="1 2">ATCC 39115</strain>
    </source>
</reference>
<name>A0ABX6A7K1_STRVD</name>